<dbReference type="EMBL" id="QRDX01000008">
    <property type="protein sequence ID" value="RED45712.1"/>
    <property type="molecule type" value="Genomic_DNA"/>
</dbReference>
<dbReference type="SUPFAM" id="SSF56925">
    <property type="entry name" value="OMPA-like"/>
    <property type="match status" value="1"/>
</dbReference>
<dbReference type="InterPro" id="IPR011250">
    <property type="entry name" value="OMP/PagP_B-barrel"/>
</dbReference>
<reference evidence="3 4" key="1">
    <citation type="submission" date="2018-07" db="EMBL/GenBank/DDBJ databases">
        <title>Genomic Encyclopedia of Type Strains, Phase III (KMG-III): the genomes of soil and plant-associated and newly described type strains.</title>
        <authorList>
            <person name="Whitman W."/>
        </authorList>
    </citation>
    <scope>NUCLEOTIDE SEQUENCE [LARGE SCALE GENOMIC DNA]</scope>
    <source>
        <strain evidence="3 4">CECT 8487</strain>
    </source>
</reference>
<dbReference type="InterPro" id="IPR027385">
    <property type="entry name" value="Beta-barrel_OMP"/>
</dbReference>
<keyword evidence="4" id="KW-1185">Reference proteome</keyword>
<name>A0A3D9H890_9FLAO</name>
<protein>
    <submittedName>
        <fullName evidence="3">Outer membrane protein with beta-barrel domain</fullName>
    </submittedName>
</protein>
<evidence type="ECO:0000313" key="3">
    <source>
        <dbReference type="EMBL" id="RED45712.1"/>
    </source>
</evidence>
<keyword evidence="1" id="KW-0732">Signal</keyword>
<evidence type="ECO:0000256" key="1">
    <source>
        <dbReference type="ARBA" id="ARBA00022729"/>
    </source>
</evidence>
<gene>
    <name evidence="3" type="ORF">DFQ02_10890</name>
</gene>
<sequence length="212" mass="23478">MNFSFEKIKLVFYFYGCLLFTNLSFSQEGTSLLKAQFALGVNNPSSNGFVGDFEGKGINFPTVDLGLQYMFSSSLGARLDYSFSRISNEDSTPTFKLNYSRINAQLVYDASNVLTFLPPRIGVFIHVGPGYSMVKPLGNYTQNKESFFNIMAGMQFHYGISDKLSIYTDVSYINGFGKDFDPVSDGFGSFNGNLLTITFGASISLSGCYYCD</sequence>
<accession>A0A3D9H890</accession>
<dbReference type="RefSeq" id="WP_116524934.1">
    <property type="nucleotide sequence ID" value="NZ_QRDX01000008.1"/>
</dbReference>
<organism evidence="3 4">
    <name type="scientific">Seonamhaeicola aphaedonensis</name>
    <dbReference type="NCBI Taxonomy" id="1461338"/>
    <lineage>
        <taxon>Bacteria</taxon>
        <taxon>Pseudomonadati</taxon>
        <taxon>Bacteroidota</taxon>
        <taxon>Flavobacteriia</taxon>
        <taxon>Flavobacteriales</taxon>
        <taxon>Flavobacteriaceae</taxon>
    </lineage>
</organism>
<evidence type="ECO:0000313" key="4">
    <source>
        <dbReference type="Proteomes" id="UP000256629"/>
    </source>
</evidence>
<feature type="domain" description="Outer membrane protein beta-barrel" evidence="2">
    <location>
        <begin position="39"/>
        <end position="200"/>
    </location>
</feature>
<dbReference type="OrthoDB" id="1522982at2"/>
<dbReference type="Proteomes" id="UP000256629">
    <property type="component" value="Unassembled WGS sequence"/>
</dbReference>
<comment type="caution">
    <text evidence="3">The sequence shown here is derived from an EMBL/GenBank/DDBJ whole genome shotgun (WGS) entry which is preliminary data.</text>
</comment>
<evidence type="ECO:0000259" key="2">
    <source>
        <dbReference type="Pfam" id="PF13505"/>
    </source>
</evidence>
<proteinExistence type="predicted"/>
<dbReference type="AlphaFoldDB" id="A0A3D9H890"/>
<dbReference type="Gene3D" id="2.40.160.20">
    <property type="match status" value="1"/>
</dbReference>
<dbReference type="Pfam" id="PF13505">
    <property type="entry name" value="OMP_b-brl"/>
    <property type="match status" value="1"/>
</dbReference>